<dbReference type="SMART" id="SM00175">
    <property type="entry name" value="RAB"/>
    <property type="match status" value="1"/>
</dbReference>
<keyword evidence="2" id="KW-0342">GTP-binding</keyword>
<dbReference type="PROSITE" id="PS51421">
    <property type="entry name" value="RAS"/>
    <property type="match status" value="1"/>
</dbReference>
<evidence type="ECO:0000256" key="1">
    <source>
        <dbReference type="ARBA" id="ARBA00022741"/>
    </source>
</evidence>
<gene>
    <name evidence="3" type="ORF">M9Y10_015006</name>
</gene>
<dbReference type="Proteomes" id="UP001470230">
    <property type="component" value="Unassembled WGS sequence"/>
</dbReference>
<dbReference type="Gene3D" id="3.40.50.300">
    <property type="entry name" value="P-loop containing nucleotide triphosphate hydrolases"/>
    <property type="match status" value="1"/>
</dbReference>
<organism evidence="3 4">
    <name type="scientific">Tritrichomonas musculus</name>
    <dbReference type="NCBI Taxonomy" id="1915356"/>
    <lineage>
        <taxon>Eukaryota</taxon>
        <taxon>Metamonada</taxon>
        <taxon>Parabasalia</taxon>
        <taxon>Tritrichomonadida</taxon>
        <taxon>Tritrichomonadidae</taxon>
        <taxon>Tritrichomonas</taxon>
    </lineage>
</organism>
<dbReference type="InterPro" id="IPR027417">
    <property type="entry name" value="P-loop_NTPase"/>
</dbReference>
<comment type="caution">
    <text evidence="3">The sequence shown here is derived from an EMBL/GenBank/DDBJ whole genome shotgun (WGS) entry which is preliminary data.</text>
</comment>
<evidence type="ECO:0000256" key="2">
    <source>
        <dbReference type="ARBA" id="ARBA00023134"/>
    </source>
</evidence>
<keyword evidence="4" id="KW-1185">Reference proteome</keyword>
<evidence type="ECO:0000313" key="4">
    <source>
        <dbReference type="Proteomes" id="UP001470230"/>
    </source>
</evidence>
<dbReference type="CDD" id="cd00154">
    <property type="entry name" value="Rab"/>
    <property type="match status" value="1"/>
</dbReference>
<dbReference type="SMART" id="SM00177">
    <property type="entry name" value="ARF"/>
    <property type="match status" value="1"/>
</dbReference>
<dbReference type="PROSITE" id="PS51417">
    <property type="entry name" value="ARF"/>
    <property type="match status" value="1"/>
</dbReference>
<name>A0ABR2L1J0_9EUKA</name>
<dbReference type="Pfam" id="PF00071">
    <property type="entry name" value="Ras"/>
    <property type="match status" value="1"/>
</dbReference>
<evidence type="ECO:0000313" key="3">
    <source>
        <dbReference type="EMBL" id="KAK8897072.1"/>
    </source>
</evidence>
<dbReference type="SMART" id="SM00176">
    <property type="entry name" value="RAN"/>
    <property type="match status" value="1"/>
</dbReference>
<dbReference type="InterPro" id="IPR005225">
    <property type="entry name" value="Small_GTP-bd"/>
</dbReference>
<dbReference type="EMBL" id="JAPFFF010000002">
    <property type="protein sequence ID" value="KAK8897072.1"/>
    <property type="molecule type" value="Genomic_DNA"/>
</dbReference>
<dbReference type="PROSITE" id="PS51420">
    <property type="entry name" value="RHO"/>
    <property type="match status" value="1"/>
</dbReference>
<reference evidence="3 4" key="1">
    <citation type="submission" date="2024-04" db="EMBL/GenBank/DDBJ databases">
        <title>Tritrichomonas musculus Genome.</title>
        <authorList>
            <person name="Alves-Ferreira E."/>
            <person name="Grigg M."/>
            <person name="Lorenzi H."/>
            <person name="Galac M."/>
        </authorList>
    </citation>
    <scope>NUCLEOTIDE SEQUENCE [LARGE SCALE GENOMIC DNA]</scope>
    <source>
        <strain evidence="3 4">EAF2021</strain>
    </source>
</reference>
<dbReference type="SMART" id="SM00174">
    <property type="entry name" value="RHO"/>
    <property type="match status" value="1"/>
</dbReference>
<accession>A0ABR2L1J0</accession>
<sequence length="207" mass="23074">MKAILCGNSTVGKTSILNALTGAHEFGPTTPTLGAGCANVTFQYQNEDITMNVWDTAGQEAYRSLIKIYFRDTRVAILVFDVTSKPSFDAIDKWVQDIYENCGRDNTPILIAANKIDLIENRVISSEELTKKARHLNCPFMEISAKTKTCLMEMMTVAYRMAIGEKVPIDPTENFFATEIQHSVPEEIRNVPNLDLNSHEESKGCCS</sequence>
<dbReference type="PRINTS" id="PR00449">
    <property type="entry name" value="RASTRNSFRMNG"/>
</dbReference>
<proteinExistence type="predicted"/>
<dbReference type="NCBIfam" id="TIGR00231">
    <property type="entry name" value="small_GTP"/>
    <property type="match status" value="1"/>
</dbReference>
<dbReference type="SMART" id="SM00173">
    <property type="entry name" value="RAS"/>
    <property type="match status" value="1"/>
</dbReference>
<protein>
    <submittedName>
        <fullName evidence="3">Uncharacterized protein</fullName>
    </submittedName>
</protein>
<dbReference type="SUPFAM" id="SSF52540">
    <property type="entry name" value="P-loop containing nucleoside triphosphate hydrolases"/>
    <property type="match status" value="1"/>
</dbReference>
<dbReference type="PROSITE" id="PS51419">
    <property type="entry name" value="RAB"/>
    <property type="match status" value="1"/>
</dbReference>
<dbReference type="PANTHER" id="PTHR47977">
    <property type="entry name" value="RAS-RELATED PROTEIN RAB"/>
    <property type="match status" value="1"/>
</dbReference>
<dbReference type="InterPro" id="IPR050227">
    <property type="entry name" value="Rab"/>
</dbReference>
<keyword evidence="1" id="KW-0547">Nucleotide-binding</keyword>
<dbReference type="InterPro" id="IPR001806">
    <property type="entry name" value="Small_GTPase"/>
</dbReference>